<keyword evidence="3" id="KW-1185">Reference proteome</keyword>
<feature type="region of interest" description="Disordered" evidence="1">
    <location>
        <begin position="109"/>
        <end position="133"/>
    </location>
</feature>
<protein>
    <submittedName>
        <fullName evidence="2">Uncharacterized protein</fullName>
    </submittedName>
</protein>
<evidence type="ECO:0000313" key="3">
    <source>
        <dbReference type="Proteomes" id="UP000299102"/>
    </source>
</evidence>
<name>A0A4C1X7Q2_EUMVA</name>
<dbReference type="EMBL" id="BGZK01000771">
    <property type="protein sequence ID" value="GBP59826.1"/>
    <property type="molecule type" value="Genomic_DNA"/>
</dbReference>
<dbReference type="Proteomes" id="UP000299102">
    <property type="component" value="Unassembled WGS sequence"/>
</dbReference>
<evidence type="ECO:0000256" key="1">
    <source>
        <dbReference type="SAM" id="MobiDB-lite"/>
    </source>
</evidence>
<comment type="caution">
    <text evidence="2">The sequence shown here is derived from an EMBL/GenBank/DDBJ whole genome shotgun (WGS) entry which is preliminary data.</text>
</comment>
<organism evidence="2 3">
    <name type="scientific">Eumeta variegata</name>
    <name type="common">Bagworm moth</name>
    <name type="synonym">Eumeta japonica</name>
    <dbReference type="NCBI Taxonomy" id="151549"/>
    <lineage>
        <taxon>Eukaryota</taxon>
        <taxon>Metazoa</taxon>
        <taxon>Ecdysozoa</taxon>
        <taxon>Arthropoda</taxon>
        <taxon>Hexapoda</taxon>
        <taxon>Insecta</taxon>
        <taxon>Pterygota</taxon>
        <taxon>Neoptera</taxon>
        <taxon>Endopterygota</taxon>
        <taxon>Lepidoptera</taxon>
        <taxon>Glossata</taxon>
        <taxon>Ditrysia</taxon>
        <taxon>Tineoidea</taxon>
        <taxon>Psychidae</taxon>
        <taxon>Oiketicinae</taxon>
        <taxon>Eumeta</taxon>
    </lineage>
</organism>
<gene>
    <name evidence="2" type="ORF">EVAR_30095_1</name>
</gene>
<reference evidence="2 3" key="1">
    <citation type="journal article" date="2019" name="Commun. Biol.">
        <title>The bagworm genome reveals a unique fibroin gene that provides high tensile strength.</title>
        <authorList>
            <person name="Kono N."/>
            <person name="Nakamura H."/>
            <person name="Ohtoshi R."/>
            <person name="Tomita M."/>
            <person name="Numata K."/>
            <person name="Arakawa K."/>
        </authorList>
    </citation>
    <scope>NUCLEOTIDE SEQUENCE [LARGE SCALE GENOMIC DNA]</scope>
</reference>
<proteinExistence type="predicted"/>
<evidence type="ECO:0000313" key="2">
    <source>
        <dbReference type="EMBL" id="GBP59826.1"/>
    </source>
</evidence>
<dbReference type="AlphaFoldDB" id="A0A4C1X7Q2"/>
<accession>A0A4C1X7Q2</accession>
<sequence>MKKITGENDTLRTERERLLLFGNIVLPSIKYLIHQPPTAESAQAPPGSSIIKVLIITLVIWTSADRTSVHSRIVCRHVAAMGARPRPLAPARARGVVDSVAAVRLQNEYSAPTTPPGRHELKKMPQLVTRSAL</sequence>